<proteinExistence type="predicted"/>
<accession>A0ABM8Z7R0</accession>
<dbReference type="InterPro" id="IPR013096">
    <property type="entry name" value="Cupin_2"/>
</dbReference>
<evidence type="ECO:0000313" key="2">
    <source>
        <dbReference type="EMBL" id="CAH0417319.1"/>
    </source>
</evidence>
<dbReference type="InterPro" id="IPR014710">
    <property type="entry name" value="RmlC-like_jellyroll"/>
</dbReference>
<dbReference type="SUPFAM" id="SSF51182">
    <property type="entry name" value="RmlC-like cupins"/>
    <property type="match status" value="1"/>
</dbReference>
<evidence type="ECO:0000313" key="3">
    <source>
        <dbReference type="Proteomes" id="UP000789707"/>
    </source>
</evidence>
<dbReference type="EMBL" id="CAKKNS010000008">
    <property type="protein sequence ID" value="CAH0417319.1"/>
    <property type="molecule type" value="Genomic_DNA"/>
</dbReference>
<feature type="domain" description="Cupin type-2" evidence="1">
    <location>
        <begin position="39"/>
        <end position="94"/>
    </location>
</feature>
<gene>
    <name evidence="2" type="ORF">WFA24289_01651</name>
</gene>
<organism evidence="2 3">
    <name type="scientific">Periweissella fabaria</name>
    <dbReference type="NCBI Taxonomy" id="546157"/>
    <lineage>
        <taxon>Bacteria</taxon>
        <taxon>Bacillati</taxon>
        <taxon>Bacillota</taxon>
        <taxon>Bacilli</taxon>
        <taxon>Lactobacillales</taxon>
        <taxon>Lactobacillaceae</taxon>
        <taxon>Periweissella</taxon>
    </lineage>
</organism>
<reference evidence="2 3" key="1">
    <citation type="submission" date="2021-11" db="EMBL/GenBank/DDBJ databases">
        <authorList>
            <person name="Depoorter E."/>
        </authorList>
    </citation>
    <scope>NUCLEOTIDE SEQUENCE [LARGE SCALE GENOMIC DNA]</scope>
    <source>
        <strain evidence="2 3">LMG 24289</strain>
    </source>
</reference>
<protein>
    <recommendedName>
        <fullName evidence="1">Cupin type-2 domain-containing protein</fullName>
    </recommendedName>
</protein>
<dbReference type="Gene3D" id="2.60.120.10">
    <property type="entry name" value="Jelly Rolls"/>
    <property type="match status" value="1"/>
</dbReference>
<dbReference type="Proteomes" id="UP000789707">
    <property type="component" value="Unassembled WGS sequence"/>
</dbReference>
<dbReference type="InterPro" id="IPR011051">
    <property type="entry name" value="RmlC_Cupin_sf"/>
</dbReference>
<dbReference type="CDD" id="cd02238">
    <property type="entry name" value="cupin_KdgF"/>
    <property type="match status" value="1"/>
</dbReference>
<sequence length="115" mass="13314">MFFYDNEQTLQRVDDNSLRKVLAYGDGLMNTLVVFEHGLAVGSPIPYHQHKHVQTTFVLQGSFEFTIQYPDHIERHQVQVGDSIYFPSNYPHGCIPLVDDSRLLDSFTPIRKDFL</sequence>
<keyword evidence="3" id="KW-1185">Reference proteome</keyword>
<dbReference type="RefSeq" id="WP_230097350.1">
    <property type="nucleotide sequence ID" value="NZ_CAKKNS010000008.1"/>
</dbReference>
<evidence type="ECO:0000259" key="1">
    <source>
        <dbReference type="Pfam" id="PF07883"/>
    </source>
</evidence>
<name>A0ABM8Z7R0_9LACO</name>
<dbReference type="Pfam" id="PF07883">
    <property type="entry name" value="Cupin_2"/>
    <property type="match status" value="1"/>
</dbReference>
<comment type="caution">
    <text evidence="2">The sequence shown here is derived from an EMBL/GenBank/DDBJ whole genome shotgun (WGS) entry which is preliminary data.</text>
</comment>